<keyword evidence="1" id="KW-0808">Transferase</keyword>
<organism evidence="1">
    <name type="scientific">Ophidiomyces ophidiicola</name>
    <dbReference type="NCBI Taxonomy" id="1387563"/>
    <lineage>
        <taxon>Eukaryota</taxon>
        <taxon>Fungi</taxon>
        <taxon>Dikarya</taxon>
        <taxon>Ascomycota</taxon>
        <taxon>Pezizomycotina</taxon>
        <taxon>Eurotiomycetes</taxon>
        <taxon>Eurotiomycetidae</taxon>
        <taxon>Onygenales</taxon>
        <taxon>Onygenaceae</taxon>
        <taxon>Ophidiomyces</taxon>
    </lineage>
</organism>
<proteinExistence type="predicted"/>
<dbReference type="EMBL" id="JALBCA010000051">
    <property type="protein sequence ID" value="KAI2386117.1"/>
    <property type="molecule type" value="Genomic_DNA"/>
</dbReference>
<reference evidence="1" key="1">
    <citation type="journal article" date="2022" name="bioRxiv">
        <title>Population genetic analysis of Ophidiomyces ophidiicola, the causative agent of snake fungal disease, indicates recent introductions to the USA.</title>
        <authorList>
            <person name="Ladner J.T."/>
            <person name="Palmer J.M."/>
            <person name="Ettinger C.L."/>
            <person name="Stajich J.E."/>
            <person name="Farrell T.M."/>
            <person name="Glorioso B.M."/>
            <person name="Lawson B."/>
            <person name="Price S.J."/>
            <person name="Stengle A.G."/>
            <person name="Grear D.A."/>
            <person name="Lorch J.M."/>
        </authorList>
    </citation>
    <scope>NUCLEOTIDE SEQUENCE</scope>
    <source>
        <strain evidence="1">NWHC 24266-5</strain>
    </source>
</reference>
<gene>
    <name evidence="1" type="primary">ale1</name>
    <name evidence="1" type="ORF">LOY88_003719</name>
</gene>
<name>A0ACB8UVE4_9EURO</name>
<keyword evidence="1" id="KW-0012">Acyltransferase</keyword>
<sequence length="560" mass="63381">MLPYINIPFVSVSRLTGASVDELKLLTSFLLSYPLAAILKRLPDSKPWQKNAFIILVSIFYLVGLFDLWDGLRTLLYNAAGAYAIAYFVDGSLMPWVGFVFLMTYMSISHIYRQIVAEPSSVDITGAQMVLVMKLSAFCWNVHDGRVAENLLSDAQKHAAIKKLPSILDFAGYVFFFPSLFAGPAFDYVEYRRWIETTMFDHPPGSDPSKVPAVRKKRKIPRSGRPAMRKMLIGLLWILVFIQAGPWFNKTIILSPEYLSYGFLKRVFFLQMLGLTARTKYYGVWTLTEGACILSGMGYNGFDPQTGKAYWNKLENVNPLELETAQSPHGFLGNWNKNTNHWLRNYIYLRVTPKGRKPGFRASLATFLTSATWHGFYPGYYLTFILGAFVQTTAKNLRRHLRPFFMTPDGSKPTPQKRYYDILGWVTTQLTLSFVVAPFILLTFGDCIAAWAHVYYYGIFGIAVSLVFFASPAKAILVQKIKLRNKGFTPPPRDEKAASDKVLSPGPTLGLPDDPERDFDEAMREIKAEIEARKRNGSVVNMPSGQELIALIEEKLKSRC</sequence>
<accession>A0ACB8UVE4</accession>
<protein>
    <submittedName>
        <fullName evidence="1">Lysophospholipid acyltransferase</fullName>
    </submittedName>
</protein>
<comment type="caution">
    <text evidence="1">The sequence shown here is derived from an EMBL/GenBank/DDBJ whole genome shotgun (WGS) entry which is preliminary data.</text>
</comment>
<evidence type="ECO:0000313" key="1">
    <source>
        <dbReference type="EMBL" id="KAI2386117.1"/>
    </source>
</evidence>